<name>A0A1U9LDV6_9PROT</name>
<dbReference type="RefSeq" id="WP_077930401.1">
    <property type="nucleotide sequence ID" value="NZ_CP014687.1"/>
</dbReference>
<proteinExistence type="predicted"/>
<evidence type="ECO:0008006" key="4">
    <source>
        <dbReference type="Google" id="ProtNLM"/>
    </source>
</evidence>
<dbReference type="KEGG" id="aper:A0U91_05685"/>
<evidence type="ECO:0000256" key="1">
    <source>
        <dbReference type="SAM" id="SignalP"/>
    </source>
</evidence>
<reference evidence="2 3" key="1">
    <citation type="submission" date="2016-03" db="EMBL/GenBank/DDBJ databases">
        <title>Acetic acid bacteria sequencing.</title>
        <authorList>
            <person name="Brandt J."/>
            <person name="Jakob F."/>
            <person name="Vogel R.F."/>
        </authorList>
    </citation>
    <scope>NUCLEOTIDE SEQUENCE [LARGE SCALE GENOMIC DNA]</scope>
    <source>
        <strain evidence="2 3">TMW2.1084</strain>
    </source>
</reference>
<dbReference type="SUPFAM" id="SSF69322">
    <property type="entry name" value="Tricorn protease domain 2"/>
    <property type="match status" value="1"/>
</dbReference>
<feature type="signal peptide" evidence="1">
    <location>
        <begin position="1"/>
        <end position="29"/>
    </location>
</feature>
<keyword evidence="1" id="KW-0732">Signal</keyword>
<dbReference type="Proteomes" id="UP000189055">
    <property type="component" value="Chromosome"/>
</dbReference>
<gene>
    <name evidence="2" type="ORF">A0U91_05685</name>
</gene>
<evidence type="ECO:0000313" key="2">
    <source>
        <dbReference type="EMBL" id="AQT04538.1"/>
    </source>
</evidence>
<dbReference type="STRING" id="1076596.A0U91_05685"/>
<organism evidence="2 3">
    <name type="scientific">Acetobacter persici</name>
    <dbReference type="NCBI Taxonomy" id="1076596"/>
    <lineage>
        <taxon>Bacteria</taxon>
        <taxon>Pseudomonadati</taxon>
        <taxon>Pseudomonadota</taxon>
        <taxon>Alphaproteobacteria</taxon>
        <taxon>Acetobacterales</taxon>
        <taxon>Acetobacteraceae</taxon>
        <taxon>Acetobacter</taxon>
    </lineage>
</organism>
<dbReference type="EMBL" id="CP014687">
    <property type="protein sequence ID" value="AQT04538.1"/>
    <property type="molecule type" value="Genomic_DNA"/>
</dbReference>
<dbReference type="AlphaFoldDB" id="A0A1U9LDV6"/>
<sequence length="252" mass="28024">MKTLKLFKTATSLSAFLCLCMKLVHPAFGQQPQIIKTLHAEEADQGVATDAHFIYAINNSTIGKYDRITGQRVAVWQGDPALYVHINSCQSHAGQLVCAMSNFPHVPMTSSVEFFDPKTMTHIKSHSFGPGRGSLTWIDWHDNSWWACFANYDGEGQDGGRTHAATVLVKMSEQFEERGAWLFPEAVLDRIQPFSVSGGRWNQDGFLYVTGHSRPEMYVLTLPEAGGGFSISGLSRWQQMVRLLTGIISIPE</sequence>
<accession>A0A1U9LDV6</accession>
<protein>
    <recommendedName>
        <fullName evidence="4">SMP-30/Gluconolactonase/LRE-like region domain-containing protein</fullName>
    </recommendedName>
</protein>
<feature type="chain" id="PRO_5013160460" description="SMP-30/Gluconolactonase/LRE-like region domain-containing protein" evidence="1">
    <location>
        <begin position="30"/>
        <end position="252"/>
    </location>
</feature>
<evidence type="ECO:0000313" key="3">
    <source>
        <dbReference type="Proteomes" id="UP000189055"/>
    </source>
</evidence>